<proteinExistence type="predicted"/>
<name>A0A5J6QNC1_9GAMM</name>
<evidence type="ECO:0000313" key="2">
    <source>
        <dbReference type="EMBL" id="QEY64278.1"/>
    </source>
</evidence>
<dbReference type="CDD" id="cd16170">
    <property type="entry name" value="MvaT_DBD"/>
    <property type="match status" value="1"/>
</dbReference>
<protein>
    <submittedName>
        <fullName evidence="2">DNA binding protein</fullName>
    </submittedName>
</protein>
<evidence type="ECO:0000313" key="3">
    <source>
        <dbReference type="Proteomes" id="UP000327179"/>
    </source>
</evidence>
<keyword evidence="3" id="KW-1185">Reference proteome</keyword>
<dbReference type="KEGG" id="plal:FXN65_20275"/>
<accession>A0A5J6QNC1</accession>
<dbReference type="AlphaFoldDB" id="A0A5J6QNC1"/>
<dbReference type="NCBIfam" id="NF041859">
    <property type="entry name" value="silencer_MvaTU"/>
    <property type="match status" value="1"/>
</dbReference>
<dbReference type="RefSeq" id="WP_151135766.1">
    <property type="nucleotide sequence ID" value="NZ_CP043311.1"/>
</dbReference>
<dbReference type="Pfam" id="PF22055">
    <property type="entry name" value="MvaT_DBD"/>
    <property type="match status" value="1"/>
</dbReference>
<gene>
    <name evidence="2" type="ORF">FXN65_20275</name>
</gene>
<feature type="domain" description="MvaT DNA-binding" evidence="1">
    <location>
        <begin position="80"/>
        <end position="116"/>
    </location>
</feature>
<organism evidence="2 3">
    <name type="scientific">Metapseudomonas lalkuanensis</name>
    <dbReference type="NCBI Taxonomy" id="2604832"/>
    <lineage>
        <taxon>Bacteria</taxon>
        <taxon>Pseudomonadati</taxon>
        <taxon>Pseudomonadota</taxon>
        <taxon>Gammaproteobacteria</taxon>
        <taxon>Pseudomonadales</taxon>
        <taxon>Pseudomonadaceae</taxon>
        <taxon>Metapseudomonas</taxon>
    </lineage>
</organism>
<reference evidence="2 3" key="1">
    <citation type="submission" date="2019-08" db="EMBL/GenBank/DDBJ databases">
        <title>Whole-genome Sequencing of e-waste polymer degrading bacterium Pseudomonas sp. strain PE08.</title>
        <authorList>
            <person name="Kirdat K."/>
            <person name="Debbarma P."/>
            <person name="Narawade N."/>
            <person name="Suyal D."/>
            <person name="Thorat V."/>
            <person name="Shouche Y."/>
            <person name="Goel R."/>
            <person name="Yadav A."/>
        </authorList>
    </citation>
    <scope>NUCLEOTIDE SEQUENCE [LARGE SCALE GENOMIC DNA]</scope>
    <source>
        <strain evidence="2 3">PE08</strain>
    </source>
</reference>
<sequence length="118" mass="13388">MSKLAEFKRLEAQLAEQLAALDNLKNDTELKREIEFESKLKALLDEYGLGLKTVINILDPGRTRTPLPAQKVQRRERTVKVYQNPHTNEVVETKGGNNKVLNAWKAKYGAAAVKSWIQ</sequence>
<evidence type="ECO:0000259" key="1">
    <source>
        <dbReference type="Pfam" id="PF22055"/>
    </source>
</evidence>
<dbReference type="InterPro" id="IPR035616">
    <property type="entry name" value="MvaT_DBD"/>
</dbReference>
<dbReference type="EMBL" id="CP043311">
    <property type="protein sequence ID" value="QEY64278.1"/>
    <property type="molecule type" value="Genomic_DNA"/>
</dbReference>
<dbReference type="Proteomes" id="UP000327179">
    <property type="component" value="Chromosome"/>
</dbReference>